<dbReference type="PANTHER" id="PTHR19143">
    <property type="entry name" value="FIBRINOGEN/TENASCIN/ANGIOPOEITIN"/>
    <property type="match status" value="1"/>
</dbReference>
<dbReference type="PROSITE" id="PS00514">
    <property type="entry name" value="FIBRINOGEN_C_1"/>
    <property type="match status" value="1"/>
</dbReference>
<dbReference type="CDD" id="cd00087">
    <property type="entry name" value="FReD"/>
    <property type="match status" value="1"/>
</dbReference>
<dbReference type="PROSITE" id="PS51406">
    <property type="entry name" value="FIBRINOGEN_C_2"/>
    <property type="match status" value="1"/>
</dbReference>
<dbReference type="Proteomes" id="UP000596742">
    <property type="component" value="Unassembled WGS sequence"/>
</dbReference>
<dbReference type="InterPro" id="IPR050373">
    <property type="entry name" value="Fibrinogen_C-term_domain"/>
</dbReference>
<dbReference type="Pfam" id="PF00147">
    <property type="entry name" value="Fibrinogen_C"/>
    <property type="match status" value="1"/>
</dbReference>
<dbReference type="InterPro" id="IPR036056">
    <property type="entry name" value="Fibrinogen-like_C"/>
</dbReference>
<evidence type="ECO:0000313" key="3">
    <source>
        <dbReference type="EMBL" id="VDI32690.1"/>
    </source>
</evidence>
<dbReference type="InterPro" id="IPR014716">
    <property type="entry name" value="Fibrinogen_a/b/g_C_1"/>
</dbReference>
<dbReference type="OrthoDB" id="6072984at2759"/>
<gene>
    <name evidence="3" type="ORF">MGAL_10B002410</name>
</gene>
<dbReference type="AlphaFoldDB" id="A0A8B6EE22"/>
<dbReference type="InterPro" id="IPR020837">
    <property type="entry name" value="Fibrinogen_CS"/>
</dbReference>
<dbReference type="SUPFAM" id="SSF56496">
    <property type="entry name" value="Fibrinogen C-terminal domain-like"/>
    <property type="match status" value="1"/>
</dbReference>
<protein>
    <recommendedName>
        <fullName evidence="2">Fibrinogen C-terminal domain-containing protein</fullName>
    </recommendedName>
</protein>
<dbReference type="EMBL" id="UYJE01004939">
    <property type="protein sequence ID" value="VDI32690.1"/>
    <property type="molecule type" value="Genomic_DNA"/>
</dbReference>
<organism evidence="3 4">
    <name type="scientific">Mytilus galloprovincialis</name>
    <name type="common">Mediterranean mussel</name>
    <dbReference type="NCBI Taxonomy" id="29158"/>
    <lineage>
        <taxon>Eukaryota</taxon>
        <taxon>Metazoa</taxon>
        <taxon>Spiralia</taxon>
        <taxon>Lophotrochozoa</taxon>
        <taxon>Mollusca</taxon>
        <taxon>Bivalvia</taxon>
        <taxon>Autobranchia</taxon>
        <taxon>Pteriomorphia</taxon>
        <taxon>Mytilida</taxon>
        <taxon>Mytiloidea</taxon>
        <taxon>Mytilidae</taxon>
        <taxon>Mytilinae</taxon>
        <taxon>Mytilus</taxon>
    </lineage>
</organism>
<keyword evidence="4" id="KW-1185">Reference proteome</keyword>
<dbReference type="SMART" id="SM00186">
    <property type="entry name" value="FBG"/>
    <property type="match status" value="1"/>
</dbReference>
<dbReference type="InterPro" id="IPR002181">
    <property type="entry name" value="Fibrinogen_a/b/g_C_dom"/>
</dbReference>
<feature type="domain" description="Fibrinogen C-terminal" evidence="2">
    <location>
        <begin position="266"/>
        <end position="449"/>
    </location>
</feature>
<evidence type="ECO:0000313" key="4">
    <source>
        <dbReference type="Proteomes" id="UP000596742"/>
    </source>
</evidence>
<evidence type="ECO:0000256" key="1">
    <source>
        <dbReference type="ARBA" id="ARBA00023157"/>
    </source>
</evidence>
<dbReference type="Gene3D" id="4.10.530.10">
    <property type="entry name" value="Gamma-fibrinogen Carboxyl Terminal Fragment, domain 2"/>
    <property type="match status" value="1"/>
</dbReference>
<proteinExistence type="predicted"/>
<reference evidence="3" key="1">
    <citation type="submission" date="2018-11" db="EMBL/GenBank/DDBJ databases">
        <authorList>
            <person name="Alioto T."/>
            <person name="Alioto T."/>
        </authorList>
    </citation>
    <scope>NUCLEOTIDE SEQUENCE</scope>
</reference>
<dbReference type="Gene3D" id="3.90.215.10">
    <property type="entry name" value="Gamma Fibrinogen, chain A, domain 1"/>
    <property type="match status" value="1"/>
</dbReference>
<comment type="caution">
    <text evidence="3">The sequence shown here is derived from an EMBL/GenBank/DDBJ whole genome shotgun (WGS) entry which is preliminary data.</text>
</comment>
<keyword evidence="1" id="KW-1015">Disulfide bond</keyword>
<name>A0A8B6EE22_MYTGA</name>
<accession>A0A8B6EE22</accession>
<sequence>MAENDSCHNVATCQDDEVCFTQKYQTEDNKTRFDVGCSYPELCRKNSMGTIFGKRAAGLGHVLCHHCCTENVCNSAFTCTDNFKAPTLSCMYCSGIDMIGKCNSTITCTNDENQMSMRPVHQQMAAKAICCVYLENANALLMIITGQQIDVKYVSLDRNVDTACVSSYECREPLICLDNVCKCPKDEYWDGSHCRPKRQLNSICKTSEECSDTLFCIHGVCKCDRIDYWTGHNCSTSKTEGQSCSSSNECSRFLYCLSTDPHDVNKTVCAAANECADIPFVHNDVFYIHPKVVQHPMLAYCVIEAGIKWTVIQRRTNGSVDFNRNWQEYKEGFGNVLGEYWLGNDVIHSISTNGRHKLRVNLEEKSNGKYYAEYSTFRLEDEHSNYLLHVTGYSGTAGDSMENVGNSNGQANGAVFSTKDRNNDRHECAKQYFGGWWYVNCYMSNLNGRASLNATKPILAWALNLGNRVKKSMMLLTKY</sequence>
<dbReference type="GO" id="GO:0005615">
    <property type="term" value="C:extracellular space"/>
    <property type="evidence" value="ECO:0007669"/>
    <property type="project" value="TreeGrafter"/>
</dbReference>
<evidence type="ECO:0000259" key="2">
    <source>
        <dbReference type="PROSITE" id="PS51406"/>
    </source>
</evidence>